<organism evidence="1 2">
    <name type="scientific">Enterococcus faecium R496</name>
    <dbReference type="NCBI Taxonomy" id="1134836"/>
    <lineage>
        <taxon>Bacteria</taxon>
        <taxon>Bacillati</taxon>
        <taxon>Bacillota</taxon>
        <taxon>Bacilli</taxon>
        <taxon>Lactobacillales</taxon>
        <taxon>Enterococcaceae</taxon>
        <taxon>Enterococcus</taxon>
    </lineage>
</organism>
<name>A0AAV3GV04_ENTFC</name>
<evidence type="ECO:0000313" key="1">
    <source>
        <dbReference type="EMBL" id="EJX52215.1"/>
    </source>
</evidence>
<sequence>MRGINAISKAFQLPCSVPMTGINGEKTKDKGVWITVLRIMLISPNVPPRKAPSLGPKTIEAMITGICMVVALIGPIGIKPKGVTANKIKIAKNIAVNVKFFVFFISTPFF</sequence>
<proteinExistence type="predicted"/>
<dbReference type="EMBL" id="AMAH01000128">
    <property type="protein sequence ID" value="EJX52215.1"/>
    <property type="molecule type" value="Genomic_DNA"/>
</dbReference>
<evidence type="ECO:0008006" key="3">
    <source>
        <dbReference type="Google" id="ProtNLM"/>
    </source>
</evidence>
<comment type="caution">
    <text evidence="1">The sequence shown here is derived from an EMBL/GenBank/DDBJ whole genome shotgun (WGS) entry which is preliminary data.</text>
</comment>
<dbReference type="AlphaFoldDB" id="A0AAV3GV04"/>
<protein>
    <recommendedName>
        <fullName evidence="3">Phosphotransferase system EIIC domain-containing protein</fullName>
    </recommendedName>
</protein>
<gene>
    <name evidence="1" type="ORF">HMPREF1378_01797</name>
</gene>
<evidence type="ECO:0000313" key="2">
    <source>
        <dbReference type="Proteomes" id="UP000006402"/>
    </source>
</evidence>
<dbReference type="Proteomes" id="UP000006402">
    <property type="component" value="Unassembled WGS sequence"/>
</dbReference>
<accession>A0AAV3GV04</accession>
<reference evidence="1 2" key="1">
    <citation type="submission" date="2012-04" db="EMBL/GenBank/DDBJ databases">
        <authorList>
            <person name="Weinstock G."/>
            <person name="Sodergren E."/>
            <person name="Lobos E.A."/>
            <person name="Fulton L."/>
            <person name="Fulton R."/>
            <person name="Courtney L."/>
            <person name="Fronick C."/>
            <person name="O'Laughlin M."/>
            <person name="Godfrey J."/>
            <person name="Wilson R.M."/>
            <person name="Miner T."/>
            <person name="Farmer C."/>
            <person name="Delehaunty K."/>
            <person name="Cordes M."/>
            <person name="Minx P."/>
            <person name="Tomlinson C."/>
            <person name="Chen J."/>
            <person name="Wollam A."/>
            <person name="Pepin K.H."/>
            <person name="Bhonagiri V."/>
            <person name="Zhang X."/>
            <person name="Suruliraj S."/>
            <person name="Warren W."/>
            <person name="Mitreva M."/>
            <person name="Mardis E.R."/>
            <person name="Wilson R.K."/>
        </authorList>
    </citation>
    <scope>NUCLEOTIDE SEQUENCE [LARGE SCALE GENOMIC DNA]</scope>
    <source>
        <strain evidence="1 2">R496</strain>
    </source>
</reference>